<evidence type="ECO:0000256" key="2">
    <source>
        <dbReference type="ARBA" id="ARBA00005582"/>
    </source>
</evidence>
<dbReference type="InterPro" id="IPR020476">
    <property type="entry name" value="Nudix_hydrolase"/>
</dbReference>
<dbReference type="PANTHER" id="PTHR43046">
    <property type="entry name" value="GDP-MANNOSE MANNOSYL HYDROLASE"/>
    <property type="match status" value="1"/>
</dbReference>
<dbReference type="Pfam" id="PF00293">
    <property type="entry name" value="NUDIX"/>
    <property type="match status" value="1"/>
</dbReference>
<evidence type="ECO:0000256" key="5">
    <source>
        <dbReference type="RuleBase" id="RU003476"/>
    </source>
</evidence>
<dbReference type="PANTHER" id="PTHR43046:SF12">
    <property type="entry name" value="GDP-MANNOSE MANNOSYL HYDROLASE"/>
    <property type="match status" value="1"/>
</dbReference>
<name>A0A0B5I8H7_9ACTN</name>
<dbReference type="AlphaFoldDB" id="A0A0B5I8H7"/>
<accession>A0A0B5I8H7</accession>
<proteinExistence type="inferred from homology"/>
<protein>
    <recommendedName>
        <fullName evidence="6">Nudix hydrolase domain-containing protein</fullName>
    </recommendedName>
</protein>
<dbReference type="PROSITE" id="PS51462">
    <property type="entry name" value="NUDIX"/>
    <property type="match status" value="1"/>
</dbReference>
<dbReference type="InterPro" id="IPR000086">
    <property type="entry name" value="NUDIX_hydrolase_dom"/>
</dbReference>
<keyword evidence="4" id="KW-0460">Magnesium</keyword>
<evidence type="ECO:0000259" key="6">
    <source>
        <dbReference type="PROSITE" id="PS51462"/>
    </source>
</evidence>
<dbReference type="SUPFAM" id="SSF55811">
    <property type="entry name" value="Nudix"/>
    <property type="match status" value="1"/>
</dbReference>
<dbReference type="PRINTS" id="PR00502">
    <property type="entry name" value="NUDIXFAMILY"/>
</dbReference>
<dbReference type="Gene3D" id="3.90.79.10">
    <property type="entry name" value="Nucleoside Triphosphate Pyrophosphohydrolase"/>
    <property type="match status" value="1"/>
</dbReference>
<evidence type="ECO:0000256" key="3">
    <source>
        <dbReference type="ARBA" id="ARBA00022801"/>
    </source>
</evidence>
<organism evidence="7 8">
    <name type="scientific">Streptomyces vietnamensis</name>
    <dbReference type="NCBI Taxonomy" id="362257"/>
    <lineage>
        <taxon>Bacteria</taxon>
        <taxon>Bacillati</taxon>
        <taxon>Actinomycetota</taxon>
        <taxon>Actinomycetes</taxon>
        <taxon>Kitasatosporales</taxon>
        <taxon>Streptomycetaceae</taxon>
        <taxon>Streptomyces</taxon>
    </lineage>
</organism>
<dbReference type="KEGG" id="svt:SVTN_39585"/>
<evidence type="ECO:0000256" key="4">
    <source>
        <dbReference type="ARBA" id="ARBA00022842"/>
    </source>
</evidence>
<dbReference type="Proteomes" id="UP000031774">
    <property type="component" value="Plasmid pSVL1"/>
</dbReference>
<evidence type="ECO:0000313" key="7">
    <source>
        <dbReference type="EMBL" id="AJF70325.1"/>
    </source>
</evidence>
<dbReference type="GO" id="GO:0016787">
    <property type="term" value="F:hydrolase activity"/>
    <property type="evidence" value="ECO:0007669"/>
    <property type="project" value="UniProtKB-KW"/>
</dbReference>
<keyword evidence="8" id="KW-1185">Reference proteome</keyword>
<dbReference type="RefSeq" id="WP_041134796.1">
    <property type="nucleotide sequence ID" value="NZ_CP010408.1"/>
</dbReference>
<geneLocation type="plasmid" evidence="7 8">
    <name>pSVL1</name>
</geneLocation>
<dbReference type="InterPro" id="IPR015797">
    <property type="entry name" value="NUDIX_hydrolase-like_dom_sf"/>
</dbReference>
<keyword evidence="7" id="KW-0614">Plasmid</keyword>
<dbReference type="CDD" id="cd18876">
    <property type="entry name" value="NUDIX_Hydrolase"/>
    <property type="match status" value="1"/>
</dbReference>
<evidence type="ECO:0000256" key="1">
    <source>
        <dbReference type="ARBA" id="ARBA00001946"/>
    </source>
</evidence>
<dbReference type="HOGENOM" id="CLU_116199_0_0_11"/>
<comment type="cofactor">
    <cofactor evidence="1">
        <name>Mg(2+)</name>
        <dbReference type="ChEBI" id="CHEBI:18420"/>
    </cofactor>
</comment>
<dbReference type="PROSITE" id="PS00893">
    <property type="entry name" value="NUDIX_BOX"/>
    <property type="match status" value="1"/>
</dbReference>
<sequence>MPTKQQPRPFLPREQWLATLTRAYTGTAVLVTDELDRVLIVKPQYRDAWQFPGGTVDQGEDPETCARRELLEETGLDRPMHGILVVTWSPPGERLDGPAINLVFDAGTVPADASVTLPDDELEDHMWACPDEADELLLPSAATRMHAALEARKTGIVKLLASGDDC</sequence>
<dbReference type="InterPro" id="IPR020084">
    <property type="entry name" value="NUDIX_hydrolase_CS"/>
</dbReference>
<keyword evidence="3 5" id="KW-0378">Hydrolase</keyword>
<comment type="similarity">
    <text evidence="2 5">Belongs to the Nudix hydrolase family.</text>
</comment>
<gene>
    <name evidence="7" type="ORF">SVTN_39585</name>
</gene>
<feature type="domain" description="Nudix hydrolase" evidence="6">
    <location>
        <begin position="20"/>
        <end position="153"/>
    </location>
</feature>
<evidence type="ECO:0000313" key="8">
    <source>
        <dbReference type="Proteomes" id="UP000031774"/>
    </source>
</evidence>
<reference evidence="7 8" key="1">
    <citation type="submission" date="2014-12" db="EMBL/GenBank/DDBJ databases">
        <title>Complete genome sequence of Streptomyces vietnamensis strain GIMV4.0001, a genetic manipulable producer of the benzoisochromanequinone antibiotic granaticin.</title>
        <authorList>
            <person name="Deng M.R."/>
            <person name="Guo J."/>
            <person name="Ma L.Y."/>
            <person name="Feng G.D."/>
            <person name="Mo C.Y."/>
            <person name="Zhu H.H."/>
        </authorList>
    </citation>
    <scope>NUCLEOTIDE SEQUENCE [LARGE SCALE GENOMIC DNA]</scope>
    <source>
        <strain evidence="8">GIMV4.0001</strain>
        <plasmid evidence="7 8">pSVL1</plasmid>
    </source>
</reference>
<dbReference type="EMBL" id="CP010408">
    <property type="protein sequence ID" value="AJF70325.1"/>
    <property type="molecule type" value="Genomic_DNA"/>
</dbReference>